<sequence>MSKPKLRWGLSIQQLESIADSTPNMTAAELVEKIHQVAGGDDAGDETSDREVFQIASISEIMDAENLFQPKEPSQQPTQPTQAAISSAPQEPSQTNAKDFAVSTPGLSSAYAAAGPAEASAVETTPRGQFQSLYPPIATVDTDTRFLAATSQGAANSGGYLPNAVAPAYGPPSFTSSTPGVSHYFPQQPVVTSGSHAGPRQSLMPQDHHASLESYGHMTAEDLLAHGNSIDISQLYGSLLLRIALEKMPENKVTKMLNGKRAVDRPSARARLFANGNDSRAHHSFMGACTWEAHFSALSAVPSSWTIESMLDPPTPAAPAQSMPAPRRKRPATASSTQSSQPASKRRQGAAVQQSQLPQPRSTSQTYAMPPEHPYQSEPGEGNGPSQRDLSQYPTDESTLTNGLLDFLQPSSQSTFQVGSWMQEGNVPPSSPPVARYTSYNNDTGNVNAPPSSPPAPRYSYYHDNAGNMGSTINSDAVAGVGVTPSAYGRSDGYLFSDAPGNAVQQFGSDGTFSQWQPPRHRTLSSDFWGNETPAGEGAEVPDGQDASGDEPQEAQWKSTFVEKTRLGRPTMSRATRNMIAGSSSI</sequence>
<evidence type="ECO:0000313" key="2">
    <source>
        <dbReference type="EMBL" id="GIZ36780.1"/>
    </source>
</evidence>
<proteinExistence type="predicted"/>
<evidence type="ECO:0000256" key="1">
    <source>
        <dbReference type="SAM" id="MobiDB-lite"/>
    </source>
</evidence>
<feature type="compositionally biased region" description="Polar residues" evidence="1">
    <location>
        <begin position="85"/>
        <end position="97"/>
    </location>
</feature>
<feature type="compositionally biased region" description="Low complexity" evidence="1">
    <location>
        <begin position="332"/>
        <end position="343"/>
    </location>
</feature>
<feature type="compositionally biased region" description="Polar residues" evidence="1">
    <location>
        <begin position="573"/>
        <end position="586"/>
    </location>
</feature>
<feature type="compositionally biased region" description="Low complexity" evidence="1">
    <location>
        <begin position="75"/>
        <end position="84"/>
    </location>
</feature>
<dbReference type="EMBL" id="BOLY01000001">
    <property type="protein sequence ID" value="GIZ36780.1"/>
    <property type="molecule type" value="Genomic_DNA"/>
</dbReference>
<dbReference type="GeneID" id="68285822"/>
<feature type="region of interest" description="Disordered" evidence="1">
    <location>
        <begin position="310"/>
        <end position="398"/>
    </location>
</feature>
<accession>A0A9P3FBP1</accession>
<reference evidence="2 3" key="1">
    <citation type="submission" date="2021-01" db="EMBL/GenBank/DDBJ databases">
        <title>Cercospora kikuchii MAFF 305040 whole genome shotgun sequence.</title>
        <authorList>
            <person name="Kashiwa T."/>
            <person name="Suzuki T."/>
        </authorList>
    </citation>
    <scope>NUCLEOTIDE SEQUENCE [LARGE SCALE GENOMIC DNA]</scope>
    <source>
        <strain evidence="2 3">MAFF 305040</strain>
    </source>
</reference>
<feature type="compositionally biased region" description="Polar residues" evidence="1">
    <location>
        <begin position="351"/>
        <end position="367"/>
    </location>
</feature>
<protein>
    <submittedName>
        <fullName evidence="2">Uncharacterized protein</fullName>
    </submittedName>
</protein>
<dbReference type="RefSeq" id="XP_044651267.1">
    <property type="nucleotide sequence ID" value="XM_044795332.1"/>
</dbReference>
<evidence type="ECO:0000313" key="3">
    <source>
        <dbReference type="Proteomes" id="UP000825890"/>
    </source>
</evidence>
<dbReference type="OrthoDB" id="10416623at2759"/>
<keyword evidence="3" id="KW-1185">Reference proteome</keyword>
<feature type="compositionally biased region" description="Polar residues" evidence="1">
    <location>
        <begin position="384"/>
        <end position="398"/>
    </location>
</feature>
<name>A0A9P3FBP1_9PEZI</name>
<dbReference type="AlphaFoldDB" id="A0A9P3FBP1"/>
<organism evidence="2 3">
    <name type="scientific">Cercospora kikuchii</name>
    <dbReference type="NCBI Taxonomy" id="84275"/>
    <lineage>
        <taxon>Eukaryota</taxon>
        <taxon>Fungi</taxon>
        <taxon>Dikarya</taxon>
        <taxon>Ascomycota</taxon>
        <taxon>Pezizomycotina</taxon>
        <taxon>Dothideomycetes</taxon>
        <taxon>Dothideomycetidae</taxon>
        <taxon>Mycosphaerellales</taxon>
        <taxon>Mycosphaerellaceae</taxon>
        <taxon>Cercospora</taxon>
    </lineage>
</organism>
<feature type="region of interest" description="Disordered" evidence="1">
    <location>
        <begin position="512"/>
        <end position="586"/>
    </location>
</feature>
<comment type="caution">
    <text evidence="2">The sequence shown here is derived from an EMBL/GenBank/DDBJ whole genome shotgun (WGS) entry which is preliminary data.</text>
</comment>
<feature type="region of interest" description="Disordered" evidence="1">
    <location>
        <begin position="70"/>
        <end position="101"/>
    </location>
</feature>
<gene>
    <name evidence="2" type="ORF">CKM354_000024700</name>
</gene>
<dbReference type="Proteomes" id="UP000825890">
    <property type="component" value="Unassembled WGS sequence"/>
</dbReference>